<feature type="coiled-coil region" evidence="1">
    <location>
        <begin position="1526"/>
        <end position="1553"/>
    </location>
</feature>
<dbReference type="InParanoid" id="A2EK57"/>
<feature type="compositionally biased region" description="Low complexity" evidence="2">
    <location>
        <begin position="1791"/>
        <end position="1803"/>
    </location>
</feature>
<name>A2EK57_TRIV3</name>
<feature type="region of interest" description="Disordered" evidence="2">
    <location>
        <begin position="1786"/>
        <end position="1818"/>
    </location>
</feature>
<sequence length="1818" mass="210395">MENTEADLELLTQKLSSTTEVKLRDLTPTEISMLSSTIPEIKTMLDYRTERDEFLTKFTDPVKIPTFATYSDDLLNSSNINPDLPNETQKQLKLFFANEINRAKTIRDIVKNHFTNSQIIIDSQESLFTFTKDIANRIYQCESGLKRLQATTISTFSLADIKLQVNSTFYETARRAFLNSINQKIKAFPLSSRSSIVNRILKTVMDTMTKDSSRPQVLTFHDTPELVDKELERLSKKFGIHTDISQADGQEFLYHADKIFHTLWKKLNIEYVERNYPRKTNKIEPSQEQLVMDRLLDDVAPDVKFSLIFEHLFTFTQEEVMNNINEVVRFYHAKIPDHKLVSWLELRLVHMKYLLVLILSHLNYFELIRTGKNYQISSDPEIPNIIEIKDEEGNLVVFTKALSKYESVKNMILKIATFNLERYQSTIEEASLTVDKEGILERLLIHMSNFLMAKRALLQPLLEAYEHSGEDNLWNVISQVLDETPKLPLHLYRSFESPFEIEVEVMHKKADIIRFLFNSQVMHERQISTQFNEVIPIFDRPISLANEKHFYKRYNESIPMTVFEVYQSLGKIGEFINVIHNVSLEFIETLQIRQIRFMNCVELSVWSQVEEMLKSDVCQFPYDRSTSSFNFVLSDTVNSLFNSAFVNRITEFDAISENMNEGKKLRFFLALKRFLHFTRQLEEEVIRTNMLQVAYYEGCDWLNISDRSVLMGPFRETAKGGDVLEMHQTSSGEKTIDFALSEIEPVTINFCSPSDVKDIILSNNFDLLDRLVRYQRLQNTILEAAVRYNNVSIDSDRLVQFFEMNETSSDVFLTVQDEKLNEEQGAEKFMKQFIAPLLFYDSASIYRDNQLMQSDKLSFMVSISSIKTRTRTILTSKTRQKDYNSDTLYDLYRSEMLEAFSLPIYRYEIYRITNIERTVLQSNAFIDTFVLGPQQSTVFVNEAGNFESMFYVPSWVEVFQMMQTSPFARQTMSLKDVLSYVIYRLKLLLLAKYECSISMSSSNLYPSLYNGKFSMETGFFQKLTNELQRLPNSRQVDIASKYLEDKYVHYFYRIEHAALRTIEFFFQSMKVDTARSGSSFDNEKSKNSSPRFCQIVKDLWKEMHQQQFVDKHICSCDRYIPCWVNQFLSGAKDNDRLEFSSSLQATDTFLDTAIKGIKGTAVMEYYQILPSSIRFLKDAICLFHLKFAYYLLLDKYTHNQITQETFVSLLNHTAAITGQTAWNDLILSEVNKTLSVDDETTQKFTPVSIQKQTQTTFDVARNAIDCIILNSQIKIVQEQVSTIEHGLSGGTKNVAELKPDISSEIYSNKTGNALLQVTPAQADKQFNEEMRYSVAQLTNFLYTALDSTTLERRDHDGTFSTLYDADVFEAMAQKMTNALSIFGEGSVNDLNTTWSDYIRALANQLQKNDEEGSLLSIFQKLQEDGLERQIASQSSVLFTDSFFEINDLRGRLALLRENRSKQEMEMISEERVQFDDLVNDLKTEITNKKSEFGGIKKSVLDQVSKRIFTAQGVQLEVNGEKHENGNNDNKKKIEDIEEENVLLQKKIKILRITRCMALIALKRSFSKKIASAESDRRSANAQLWGSKLSSDEDGKMMTQQLIETGRRLADLEIEIEKVKQQLENEKMSNIQLVHWKAKNERKADELKTEIAKFDDVGDVNIDELLAKLEAKESELEQLRRESDEIEEKAENEIRKPMKDISKLREQIRDARISRGVMLRTSNSVLSQEAKDWEADMRNRELATSSVSQENQKLKKENELLKIQIERYQSDKDGRSVEQKKQMEATLKFNGAKSSLAKAASKVKPITKPVLPPRSISKL</sequence>
<dbReference type="EMBL" id="DS113411">
    <property type="protein sequence ID" value="EAY06950.1"/>
    <property type="molecule type" value="Genomic_DNA"/>
</dbReference>
<keyword evidence="1" id="KW-0175">Coiled coil</keyword>
<dbReference type="PANTHER" id="PTHR33331">
    <property type="entry name" value="COILED-COIL DOMAIN-CONTAINING PROTEIN 162"/>
    <property type="match status" value="1"/>
</dbReference>
<dbReference type="Proteomes" id="UP000001542">
    <property type="component" value="Unassembled WGS sequence"/>
</dbReference>
<reference evidence="3" key="2">
    <citation type="journal article" date="2007" name="Science">
        <title>Draft genome sequence of the sexually transmitted pathogen Trichomonas vaginalis.</title>
        <authorList>
            <person name="Carlton J.M."/>
            <person name="Hirt R.P."/>
            <person name="Silva J.C."/>
            <person name="Delcher A.L."/>
            <person name="Schatz M."/>
            <person name="Zhao Q."/>
            <person name="Wortman J.R."/>
            <person name="Bidwell S.L."/>
            <person name="Alsmark U.C.M."/>
            <person name="Besteiro S."/>
            <person name="Sicheritz-Ponten T."/>
            <person name="Noel C.J."/>
            <person name="Dacks J.B."/>
            <person name="Foster P.G."/>
            <person name="Simillion C."/>
            <person name="Van de Peer Y."/>
            <person name="Miranda-Saavedra D."/>
            <person name="Barton G.J."/>
            <person name="Westrop G.D."/>
            <person name="Mueller S."/>
            <person name="Dessi D."/>
            <person name="Fiori P.L."/>
            <person name="Ren Q."/>
            <person name="Paulsen I."/>
            <person name="Zhang H."/>
            <person name="Bastida-Corcuera F.D."/>
            <person name="Simoes-Barbosa A."/>
            <person name="Brown M.T."/>
            <person name="Hayes R.D."/>
            <person name="Mukherjee M."/>
            <person name="Okumura C.Y."/>
            <person name="Schneider R."/>
            <person name="Smith A.J."/>
            <person name="Vanacova S."/>
            <person name="Villalvazo M."/>
            <person name="Haas B.J."/>
            <person name="Pertea M."/>
            <person name="Feldblyum T.V."/>
            <person name="Utterback T.R."/>
            <person name="Shu C.L."/>
            <person name="Osoegawa K."/>
            <person name="de Jong P.J."/>
            <person name="Hrdy I."/>
            <person name="Horvathova L."/>
            <person name="Zubacova Z."/>
            <person name="Dolezal P."/>
            <person name="Malik S.B."/>
            <person name="Logsdon J.M. Jr."/>
            <person name="Henze K."/>
            <person name="Gupta A."/>
            <person name="Wang C.C."/>
            <person name="Dunne R.L."/>
            <person name="Upcroft J.A."/>
            <person name="Upcroft P."/>
            <person name="White O."/>
            <person name="Salzberg S.L."/>
            <person name="Tang P."/>
            <person name="Chiu C.-H."/>
            <person name="Lee Y.-S."/>
            <person name="Embley T.M."/>
            <person name="Coombs G.H."/>
            <person name="Mottram J.C."/>
            <person name="Tachezy J."/>
            <person name="Fraser-Liggett C.M."/>
            <person name="Johnson P.J."/>
        </authorList>
    </citation>
    <scope>NUCLEOTIDE SEQUENCE [LARGE SCALE GENOMIC DNA]</scope>
    <source>
        <strain evidence="3">G3</strain>
    </source>
</reference>
<organism evidence="3 4">
    <name type="scientific">Trichomonas vaginalis (strain ATCC PRA-98 / G3)</name>
    <dbReference type="NCBI Taxonomy" id="412133"/>
    <lineage>
        <taxon>Eukaryota</taxon>
        <taxon>Metamonada</taxon>
        <taxon>Parabasalia</taxon>
        <taxon>Trichomonadida</taxon>
        <taxon>Trichomonadidae</taxon>
        <taxon>Trichomonas</taxon>
    </lineage>
</organism>
<dbReference type="PANTHER" id="PTHR33331:SF13">
    <property type="entry name" value="COILED-COIL DOMAIN CONTAINING 162"/>
    <property type="match status" value="1"/>
</dbReference>
<protein>
    <submittedName>
        <fullName evidence="3">Uncharacterized protein</fullName>
    </submittedName>
</protein>
<accession>A2EK57</accession>
<feature type="coiled-coil region" evidence="1">
    <location>
        <begin position="1601"/>
        <end position="1695"/>
    </location>
</feature>
<dbReference type="SMR" id="A2EK57"/>
<keyword evidence="4" id="KW-1185">Reference proteome</keyword>
<dbReference type="RefSeq" id="XP_001319173.1">
    <property type="nucleotide sequence ID" value="XM_001319138.1"/>
</dbReference>
<dbReference type="VEuPathDB" id="TrichDB:TVAG_099900"/>
<evidence type="ECO:0000313" key="4">
    <source>
        <dbReference type="Proteomes" id="UP000001542"/>
    </source>
</evidence>
<gene>
    <name evidence="3" type="ORF">TVAG_099900</name>
</gene>
<evidence type="ECO:0000256" key="2">
    <source>
        <dbReference type="SAM" id="MobiDB-lite"/>
    </source>
</evidence>
<evidence type="ECO:0000313" key="3">
    <source>
        <dbReference type="EMBL" id="EAY06950.1"/>
    </source>
</evidence>
<dbReference type="InterPro" id="IPR040401">
    <property type="entry name" value="CCDC162"/>
</dbReference>
<proteinExistence type="predicted"/>
<evidence type="ECO:0000256" key="1">
    <source>
        <dbReference type="SAM" id="Coils"/>
    </source>
</evidence>
<dbReference type="KEGG" id="tva:4764833"/>
<dbReference type="VEuPathDB" id="TrichDB:TVAGG3_0838270"/>
<dbReference type="OrthoDB" id="76966at2759"/>
<reference evidence="3" key="1">
    <citation type="submission" date="2006-10" db="EMBL/GenBank/DDBJ databases">
        <authorList>
            <person name="Amadeo P."/>
            <person name="Zhao Q."/>
            <person name="Wortman J."/>
            <person name="Fraser-Liggett C."/>
            <person name="Carlton J."/>
        </authorList>
    </citation>
    <scope>NUCLEOTIDE SEQUENCE</scope>
    <source>
        <strain evidence="3">G3</strain>
    </source>
</reference>